<dbReference type="AlphaFoldDB" id="A0A9D4HQW4"/>
<proteinExistence type="predicted"/>
<evidence type="ECO:0000313" key="2">
    <source>
        <dbReference type="Proteomes" id="UP000828390"/>
    </source>
</evidence>
<reference evidence="1" key="1">
    <citation type="journal article" date="2019" name="bioRxiv">
        <title>The Genome of the Zebra Mussel, Dreissena polymorpha: A Resource for Invasive Species Research.</title>
        <authorList>
            <person name="McCartney M.A."/>
            <person name="Auch B."/>
            <person name="Kono T."/>
            <person name="Mallez S."/>
            <person name="Zhang Y."/>
            <person name="Obille A."/>
            <person name="Becker A."/>
            <person name="Abrahante J.E."/>
            <person name="Garbe J."/>
            <person name="Badalamenti J.P."/>
            <person name="Herman A."/>
            <person name="Mangelson H."/>
            <person name="Liachko I."/>
            <person name="Sullivan S."/>
            <person name="Sone E.D."/>
            <person name="Koren S."/>
            <person name="Silverstein K.A.T."/>
            <person name="Beckman K.B."/>
            <person name="Gohl D.M."/>
        </authorList>
    </citation>
    <scope>NUCLEOTIDE SEQUENCE</scope>
    <source>
        <strain evidence="1">Duluth1</strain>
        <tissue evidence="1">Whole animal</tissue>
    </source>
</reference>
<protein>
    <submittedName>
        <fullName evidence="1">Uncharacterized protein</fullName>
    </submittedName>
</protein>
<name>A0A9D4HQW4_DREPO</name>
<reference evidence="1" key="2">
    <citation type="submission" date="2020-11" db="EMBL/GenBank/DDBJ databases">
        <authorList>
            <person name="McCartney M.A."/>
            <person name="Auch B."/>
            <person name="Kono T."/>
            <person name="Mallez S."/>
            <person name="Becker A."/>
            <person name="Gohl D.M."/>
            <person name="Silverstein K.A.T."/>
            <person name="Koren S."/>
            <person name="Bechman K.B."/>
            <person name="Herman A."/>
            <person name="Abrahante J.E."/>
            <person name="Garbe J."/>
        </authorList>
    </citation>
    <scope>NUCLEOTIDE SEQUENCE</scope>
    <source>
        <strain evidence="1">Duluth1</strain>
        <tissue evidence="1">Whole animal</tissue>
    </source>
</reference>
<sequence length="128" mass="14631">MTKNNDLEKQLSQDLGLKKIIERFIEKMAEAKEEDDMLVFVTIRDFCRSSTEQSMQSSESKREDSFAYRRQMYTGRDAGIRRVHIQPRSQTAQIPAIVHGVVGLLPVLISSRGGDNVVNGSRENIRQF</sequence>
<keyword evidence="2" id="KW-1185">Reference proteome</keyword>
<dbReference type="Proteomes" id="UP000828390">
    <property type="component" value="Unassembled WGS sequence"/>
</dbReference>
<organism evidence="1 2">
    <name type="scientific">Dreissena polymorpha</name>
    <name type="common">Zebra mussel</name>
    <name type="synonym">Mytilus polymorpha</name>
    <dbReference type="NCBI Taxonomy" id="45954"/>
    <lineage>
        <taxon>Eukaryota</taxon>
        <taxon>Metazoa</taxon>
        <taxon>Spiralia</taxon>
        <taxon>Lophotrochozoa</taxon>
        <taxon>Mollusca</taxon>
        <taxon>Bivalvia</taxon>
        <taxon>Autobranchia</taxon>
        <taxon>Heteroconchia</taxon>
        <taxon>Euheterodonta</taxon>
        <taxon>Imparidentia</taxon>
        <taxon>Neoheterodontei</taxon>
        <taxon>Myida</taxon>
        <taxon>Dreissenoidea</taxon>
        <taxon>Dreissenidae</taxon>
        <taxon>Dreissena</taxon>
    </lineage>
</organism>
<comment type="caution">
    <text evidence="1">The sequence shown here is derived from an EMBL/GenBank/DDBJ whole genome shotgun (WGS) entry which is preliminary data.</text>
</comment>
<evidence type="ECO:0000313" key="1">
    <source>
        <dbReference type="EMBL" id="KAH3729747.1"/>
    </source>
</evidence>
<dbReference type="EMBL" id="JAIWYP010000012">
    <property type="protein sequence ID" value="KAH3729747.1"/>
    <property type="molecule type" value="Genomic_DNA"/>
</dbReference>
<accession>A0A9D4HQW4</accession>
<gene>
    <name evidence="1" type="ORF">DPMN_055725</name>
</gene>